<feature type="domain" description="ABC transporter" evidence="6">
    <location>
        <begin position="253"/>
        <end position="495"/>
    </location>
</feature>
<name>A0A964E526_9PROT</name>
<evidence type="ECO:0000256" key="4">
    <source>
        <dbReference type="ARBA" id="ARBA00022741"/>
    </source>
</evidence>
<dbReference type="InterPro" id="IPR003439">
    <property type="entry name" value="ABC_transporter-like_ATP-bd"/>
</dbReference>
<dbReference type="AlphaFoldDB" id="A0A964E526"/>
<accession>A0A964E526</accession>
<sequence length="498" mass="53038">MMLEILELSKSYGAVAALSGVSFSAERGKVTALLGENGAGKSTLVKILSGLVVPTEGKIALDGHIIDTSTPDRASKSGVAVVQQEISVLPNLSITENFMLTAPSALLRRAKAASACRAYLDRLGLGDVDVGRPTGSLSVGERQLVEIARMLAQDAQVLVLDEPTAALGDRDIALVHQAVRRLAAEGKVVLYITHRLNELEEICEQAVVLRNGQVADRFATADTSIARVIYAMVGRELNELYPAVGNRAEPDGSSASNLVLTGLRTAGLLGSVDLDLKPGEIVATAGQIGSGFVEPLRAVAGVTAMTAGTMRLQGKAYSPRNHRERCSAGVAYCSADRQLDGFFPDRPVWETMSAPALAASGLWGSANGQRLRRSTDRLADRMTISLAYRDRAVRALSGGNAQKVSIGKWLSNDPQLLLVEEPTRGVDVGARAEVYRVIRSLADQGLSVLFASTDLDEVLGFGERVMIFHNRRQVETLPASALTRDKLATWITHGSCNG</sequence>
<keyword evidence="8" id="KW-1185">Reference proteome</keyword>
<dbReference type="GO" id="GO:0016887">
    <property type="term" value="F:ATP hydrolysis activity"/>
    <property type="evidence" value="ECO:0007669"/>
    <property type="project" value="InterPro"/>
</dbReference>
<evidence type="ECO:0000313" key="7">
    <source>
        <dbReference type="EMBL" id="MCB8882059.1"/>
    </source>
</evidence>
<dbReference type="InterPro" id="IPR003593">
    <property type="entry name" value="AAA+_ATPase"/>
</dbReference>
<feature type="domain" description="ABC transporter" evidence="6">
    <location>
        <begin position="3"/>
        <end position="236"/>
    </location>
</feature>
<dbReference type="RefSeq" id="WP_227308727.1">
    <property type="nucleotide sequence ID" value="NZ_JAESVA010000006.1"/>
</dbReference>
<dbReference type="GO" id="GO:0005524">
    <property type="term" value="F:ATP binding"/>
    <property type="evidence" value="ECO:0007669"/>
    <property type="project" value="UniProtKB-KW"/>
</dbReference>
<comment type="caution">
    <text evidence="7">The sequence shown here is derived from an EMBL/GenBank/DDBJ whole genome shotgun (WGS) entry which is preliminary data.</text>
</comment>
<reference evidence="7 8" key="1">
    <citation type="journal article" date="2021" name="Microorganisms">
        <title>Acidisoma silvae sp. nov. and Acidisomacellulosilytica sp. nov., Two Acidophilic Bacteria Isolated from Decaying Wood, Hydrolyzing Cellulose and Producing Poly-3-hydroxybutyrate.</title>
        <authorList>
            <person name="Mieszkin S."/>
            <person name="Pouder E."/>
            <person name="Uroz S."/>
            <person name="Simon-Colin C."/>
            <person name="Alain K."/>
        </authorList>
    </citation>
    <scope>NUCLEOTIDE SEQUENCE [LARGE SCALE GENOMIC DNA]</scope>
    <source>
        <strain evidence="7 8">HW T5.17</strain>
    </source>
</reference>
<evidence type="ECO:0000256" key="3">
    <source>
        <dbReference type="ARBA" id="ARBA00022737"/>
    </source>
</evidence>
<dbReference type="InterPro" id="IPR017871">
    <property type="entry name" value="ABC_transporter-like_CS"/>
</dbReference>
<protein>
    <submittedName>
        <fullName evidence="7">Sugar ABC transporter ATP-binding protein</fullName>
    </submittedName>
</protein>
<dbReference type="PROSITE" id="PS50893">
    <property type="entry name" value="ABC_TRANSPORTER_2"/>
    <property type="match status" value="2"/>
</dbReference>
<proteinExistence type="predicted"/>
<dbReference type="PANTHER" id="PTHR43790">
    <property type="entry name" value="CARBOHYDRATE TRANSPORT ATP-BINDING PROTEIN MG119-RELATED"/>
    <property type="match status" value="1"/>
</dbReference>
<keyword evidence="4" id="KW-0547">Nucleotide-binding</keyword>
<dbReference type="CDD" id="cd03216">
    <property type="entry name" value="ABC_Carb_Monos_I"/>
    <property type="match status" value="1"/>
</dbReference>
<dbReference type="InterPro" id="IPR050107">
    <property type="entry name" value="ABC_carbohydrate_import_ATPase"/>
</dbReference>
<dbReference type="Proteomes" id="UP000721844">
    <property type="component" value="Unassembled WGS sequence"/>
</dbReference>
<gene>
    <name evidence="7" type="ORF">ACELLULO517_17575</name>
</gene>
<dbReference type="PROSITE" id="PS00211">
    <property type="entry name" value="ABC_TRANSPORTER_1"/>
    <property type="match status" value="2"/>
</dbReference>
<keyword evidence="2" id="KW-0762">Sugar transport</keyword>
<dbReference type="SUPFAM" id="SSF52540">
    <property type="entry name" value="P-loop containing nucleoside triphosphate hydrolases"/>
    <property type="match status" value="2"/>
</dbReference>
<dbReference type="EMBL" id="JAESVA010000006">
    <property type="protein sequence ID" value="MCB8882059.1"/>
    <property type="molecule type" value="Genomic_DNA"/>
</dbReference>
<keyword evidence="1" id="KW-0813">Transport</keyword>
<evidence type="ECO:0000256" key="2">
    <source>
        <dbReference type="ARBA" id="ARBA00022597"/>
    </source>
</evidence>
<keyword evidence="5 7" id="KW-0067">ATP-binding</keyword>
<dbReference type="Gene3D" id="3.40.50.300">
    <property type="entry name" value="P-loop containing nucleotide triphosphate hydrolases"/>
    <property type="match status" value="2"/>
</dbReference>
<evidence type="ECO:0000259" key="6">
    <source>
        <dbReference type="PROSITE" id="PS50893"/>
    </source>
</evidence>
<keyword evidence="3" id="KW-0677">Repeat</keyword>
<dbReference type="PANTHER" id="PTHR43790:SF9">
    <property type="entry name" value="GALACTOFURANOSE TRANSPORTER ATP-BINDING PROTEIN YTFR"/>
    <property type="match status" value="1"/>
</dbReference>
<dbReference type="SMART" id="SM00382">
    <property type="entry name" value="AAA"/>
    <property type="match status" value="1"/>
</dbReference>
<dbReference type="InterPro" id="IPR027417">
    <property type="entry name" value="P-loop_NTPase"/>
</dbReference>
<dbReference type="CDD" id="cd03215">
    <property type="entry name" value="ABC_Carb_Monos_II"/>
    <property type="match status" value="1"/>
</dbReference>
<evidence type="ECO:0000256" key="5">
    <source>
        <dbReference type="ARBA" id="ARBA00022840"/>
    </source>
</evidence>
<dbReference type="Pfam" id="PF00005">
    <property type="entry name" value="ABC_tran"/>
    <property type="match status" value="2"/>
</dbReference>
<evidence type="ECO:0000313" key="8">
    <source>
        <dbReference type="Proteomes" id="UP000721844"/>
    </source>
</evidence>
<evidence type="ECO:0000256" key="1">
    <source>
        <dbReference type="ARBA" id="ARBA00022448"/>
    </source>
</evidence>
<organism evidence="7 8">
    <name type="scientific">Acidisoma cellulosilyticum</name>
    <dbReference type="NCBI Taxonomy" id="2802395"/>
    <lineage>
        <taxon>Bacteria</taxon>
        <taxon>Pseudomonadati</taxon>
        <taxon>Pseudomonadota</taxon>
        <taxon>Alphaproteobacteria</taxon>
        <taxon>Acetobacterales</taxon>
        <taxon>Acidocellaceae</taxon>
        <taxon>Acidisoma</taxon>
    </lineage>
</organism>